<comment type="caution">
    <text evidence="3">The sequence shown here is derived from an EMBL/GenBank/DDBJ whole genome shotgun (WGS) entry which is preliminary data.</text>
</comment>
<dbReference type="InterPro" id="IPR003118">
    <property type="entry name" value="Pointed_dom"/>
</dbReference>
<evidence type="ECO:0000313" key="3">
    <source>
        <dbReference type="EMBL" id="KAK7098363.1"/>
    </source>
</evidence>
<dbReference type="GO" id="GO:0043565">
    <property type="term" value="F:sequence-specific DNA binding"/>
    <property type="evidence" value="ECO:0007669"/>
    <property type="project" value="InterPro"/>
</dbReference>
<gene>
    <name evidence="3" type="ORF">V1264_002679</name>
</gene>
<keyword evidence="4" id="KW-1185">Reference proteome</keyword>
<dbReference type="EMBL" id="JBAMIC010000012">
    <property type="protein sequence ID" value="KAK7098363.1"/>
    <property type="molecule type" value="Genomic_DNA"/>
</dbReference>
<sequence length="111" mass="12498">MTLRDFEDLDPENGNLLHTVFHNIVSDGRLDQLGEQPDEARTLTPINEVDSRHAGEHEEQDTSGDLAGHDTEGARGRQMSPHSVHGFPDLPNEQTTSRHRHRQHQRPPPSS</sequence>
<dbReference type="PROSITE" id="PS51433">
    <property type="entry name" value="PNT"/>
    <property type="match status" value="1"/>
</dbReference>
<feature type="region of interest" description="Disordered" evidence="1">
    <location>
        <begin position="31"/>
        <end position="111"/>
    </location>
</feature>
<protein>
    <recommendedName>
        <fullName evidence="2">PNT domain-containing protein</fullName>
    </recommendedName>
</protein>
<evidence type="ECO:0000313" key="4">
    <source>
        <dbReference type="Proteomes" id="UP001374579"/>
    </source>
</evidence>
<reference evidence="3 4" key="1">
    <citation type="submission" date="2024-02" db="EMBL/GenBank/DDBJ databases">
        <title>Chromosome-scale genome assembly of the rough periwinkle Littorina saxatilis.</title>
        <authorList>
            <person name="De Jode A."/>
            <person name="Faria R."/>
            <person name="Formenti G."/>
            <person name="Sims Y."/>
            <person name="Smith T.P."/>
            <person name="Tracey A."/>
            <person name="Wood J.M.D."/>
            <person name="Zagrodzka Z.B."/>
            <person name="Johannesson K."/>
            <person name="Butlin R.K."/>
            <person name="Leder E.H."/>
        </authorList>
    </citation>
    <scope>NUCLEOTIDE SEQUENCE [LARGE SCALE GENOMIC DNA]</scope>
    <source>
        <strain evidence="3">Snail1</strain>
        <tissue evidence="3">Muscle</tissue>
    </source>
</reference>
<feature type="domain" description="PNT" evidence="2">
    <location>
        <begin position="1"/>
        <end position="28"/>
    </location>
</feature>
<dbReference type="Proteomes" id="UP001374579">
    <property type="component" value="Unassembled WGS sequence"/>
</dbReference>
<evidence type="ECO:0000259" key="2">
    <source>
        <dbReference type="PROSITE" id="PS51433"/>
    </source>
</evidence>
<name>A0AAN9B3D8_9CAEN</name>
<accession>A0AAN9B3D8</accession>
<dbReference type="AlphaFoldDB" id="A0AAN9B3D8"/>
<proteinExistence type="predicted"/>
<evidence type="ECO:0000256" key="1">
    <source>
        <dbReference type="SAM" id="MobiDB-lite"/>
    </source>
</evidence>
<organism evidence="3 4">
    <name type="scientific">Littorina saxatilis</name>
    <dbReference type="NCBI Taxonomy" id="31220"/>
    <lineage>
        <taxon>Eukaryota</taxon>
        <taxon>Metazoa</taxon>
        <taxon>Spiralia</taxon>
        <taxon>Lophotrochozoa</taxon>
        <taxon>Mollusca</taxon>
        <taxon>Gastropoda</taxon>
        <taxon>Caenogastropoda</taxon>
        <taxon>Littorinimorpha</taxon>
        <taxon>Littorinoidea</taxon>
        <taxon>Littorinidae</taxon>
        <taxon>Littorina</taxon>
    </lineage>
</organism>